<evidence type="ECO:0000313" key="2">
    <source>
        <dbReference type="EMBL" id="STY88113.1"/>
    </source>
</evidence>
<evidence type="ECO:0000256" key="1">
    <source>
        <dbReference type="SAM" id="Phobius"/>
    </source>
</evidence>
<keyword evidence="1" id="KW-0472">Membrane</keyword>
<reference evidence="2 3" key="1">
    <citation type="submission" date="2018-06" db="EMBL/GenBank/DDBJ databases">
        <authorList>
            <consortium name="Pathogen Informatics"/>
            <person name="Doyle S."/>
        </authorList>
    </citation>
    <scope>NUCLEOTIDE SEQUENCE [LARGE SCALE GENOMIC DNA]</scope>
    <source>
        <strain evidence="2 3">NCTC11227</strain>
    </source>
</reference>
<dbReference type="Proteomes" id="UP000255102">
    <property type="component" value="Unassembled WGS sequence"/>
</dbReference>
<dbReference type="AlphaFoldDB" id="A0A378PMY9"/>
<proteinExistence type="predicted"/>
<feature type="transmembrane region" description="Helical" evidence="1">
    <location>
        <begin position="12"/>
        <end position="36"/>
    </location>
</feature>
<keyword evidence="1" id="KW-1133">Transmembrane helix</keyword>
<protein>
    <submittedName>
        <fullName evidence="2">Uncharacterized protein</fullName>
    </submittedName>
</protein>
<sequence>MKALINAFKVAYPYLFIIVTSSVLTGVMFLSFLWVVGKI</sequence>
<name>A0A378PMY9_9GAMM</name>
<organism evidence="2 3">
    <name type="scientific">Moraxella ovis</name>
    <dbReference type="NCBI Taxonomy" id="29433"/>
    <lineage>
        <taxon>Bacteria</taxon>
        <taxon>Pseudomonadati</taxon>
        <taxon>Pseudomonadota</taxon>
        <taxon>Gammaproteobacteria</taxon>
        <taxon>Moraxellales</taxon>
        <taxon>Moraxellaceae</taxon>
        <taxon>Moraxella</taxon>
    </lineage>
</organism>
<evidence type="ECO:0000313" key="3">
    <source>
        <dbReference type="Proteomes" id="UP000255102"/>
    </source>
</evidence>
<dbReference type="EMBL" id="UGPW01000001">
    <property type="protein sequence ID" value="STY88113.1"/>
    <property type="molecule type" value="Genomic_DNA"/>
</dbReference>
<keyword evidence="1" id="KW-0812">Transmembrane</keyword>
<accession>A0A378PMY9</accession>
<gene>
    <name evidence="2" type="ORF">NCTC11227_02142</name>
</gene>